<dbReference type="EMBL" id="WQLA01000003">
    <property type="protein sequence ID" value="MVN91199.1"/>
    <property type="molecule type" value="Genomic_DNA"/>
</dbReference>
<comment type="caution">
    <text evidence="2">The sequence shown here is derived from an EMBL/GenBank/DDBJ whole genome shotgun (WGS) entry which is preliminary data.</text>
</comment>
<feature type="domain" description="Glycosyltransferase 2-like" evidence="1">
    <location>
        <begin position="7"/>
        <end position="134"/>
    </location>
</feature>
<dbReference type="RefSeq" id="WP_157541312.1">
    <property type="nucleotide sequence ID" value="NZ_WQLA01000003.1"/>
</dbReference>
<dbReference type="SUPFAM" id="SSF53448">
    <property type="entry name" value="Nucleotide-diphospho-sugar transferases"/>
    <property type="match status" value="1"/>
</dbReference>
<dbReference type="Gene3D" id="3.90.550.10">
    <property type="entry name" value="Spore Coat Polysaccharide Biosynthesis Protein SpsA, Chain A"/>
    <property type="match status" value="1"/>
</dbReference>
<organism evidence="2 3">
    <name type="scientific">Mucilaginibacter aquatilis</name>
    <dbReference type="NCBI Taxonomy" id="1517760"/>
    <lineage>
        <taxon>Bacteria</taxon>
        <taxon>Pseudomonadati</taxon>
        <taxon>Bacteroidota</taxon>
        <taxon>Sphingobacteriia</taxon>
        <taxon>Sphingobacteriales</taxon>
        <taxon>Sphingobacteriaceae</taxon>
        <taxon>Mucilaginibacter</taxon>
    </lineage>
</organism>
<dbReference type="AlphaFoldDB" id="A0A6I4ICN6"/>
<dbReference type="InterPro" id="IPR029044">
    <property type="entry name" value="Nucleotide-diphossugar_trans"/>
</dbReference>
<gene>
    <name evidence="2" type="ORF">GO816_08700</name>
</gene>
<dbReference type="OrthoDB" id="6307329at2"/>
<reference evidence="2 3" key="1">
    <citation type="submission" date="2019-12" db="EMBL/GenBank/DDBJ databases">
        <title>Mucilaginibacter sp. HME9299 genome sequencing and assembly.</title>
        <authorList>
            <person name="Kang H."/>
            <person name="Kim H."/>
            <person name="Joh K."/>
        </authorList>
    </citation>
    <scope>NUCLEOTIDE SEQUENCE [LARGE SCALE GENOMIC DNA]</scope>
    <source>
        <strain evidence="2 3">HME9299</strain>
    </source>
</reference>
<evidence type="ECO:0000313" key="2">
    <source>
        <dbReference type="EMBL" id="MVN91199.1"/>
    </source>
</evidence>
<dbReference type="InterPro" id="IPR001173">
    <property type="entry name" value="Glyco_trans_2-like"/>
</dbReference>
<accession>A0A6I4ICN6</accession>
<evidence type="ECO:0000313" key="3">
    <source>
        <dbReference type="Proteomes" id="UP000434850"/>
    </source>
</evidence>
<sequence>MKKIPILLVTRDRPTLLEKVLDRLVKFTDWEKFDLWILDNKSTAANKKIINMFKYRFPFINIYATEYNQLALIQNEVIAKLKADFYIKIDDDILVGEGWTNGFVGVCERNYDKMSFGSVVLPINGFGWVPFLDIMHLREKFQNEFPDTRINQDCMDVAVFKDKAVNEFIWNHCLNLDATVETFISNQNGSFKDLICPHRYSIGAIVFTHKFWETMGGWKVQANYESNIKKQIKYQKIAEFLKNKRGIVEKYSRLNMLADLLSNTYQGILGYEEESVFDYSQEKGLIIPVTTQSIAFHFSFGPVDQYLMNTVYHKIKF</sequence>
<evidence type="ECO:0000259" key="1">
    <source>
        <dbReference type="Pfam" id="PF00535"/>
    </source>
</evidence>
<keyword evidence="3" id="KW-1185">Reference proteome</keyword>
<dbReference type="Pfam" id="PF00535">
    <property type="entry name" value="Glycos_transf_2"/>
    <property type="match status" value="1"/>
</dbReference>
<protein>
    <submittedName>
        <fullName evidence="2">Glycosyltransferase</fullName>
    </submittedName>
</protein>
<dbReference type="Proteomes" id="UP000434850">
    <property type="component" value="Unassembled WGS sequence"/>
</dbReference>
<dbReference type="GO" id="GO:0016740">
    <property type="term" value="F:transferase activity"/>
    <property type="evidence" value="ECO:0007669"/>
    <property type="project" value="UniProtKB-KW"/>
</dbReference>
<proteinExistence type="predicted"/>
<name>A0A6I4ICN6_9SPHI</name>
<keyword evidence="2" id="KW-0808">Transferase</keyword>